<name>A0A0P1GGY1_9RHOB</name>
<dbReference type="Proteomes" id="UP000052022">
    <property type="component" value="Unassembled WGS sequence"/>
</dbReference>
<proteinExistence type="predicted"/>
<sequence length="184" mass="19688">MTRALKKKSLDSASPVAPRRPVFNGCDGDLATSALRPRTLHEAGADWADAAALNVIRIIFAGITEGDPHGWIAAFDVAEDLFDARNGPQVATLAGKTVRAIRRNRRGGFRFNTPCCASCAKHLTEEEALTLGALRALRQRQIGLAEAALIQLCDGGDTGEVTLWMRELALALPPLTAPVAARLH</sequence>
<evidence type="ECO:0000313" key="1">
    <source>
        <dbReference type="EMBL" id="CUH81173.1"/>
    </source>
</evidence>
<organism evidence="1 2">
    <name type="scientific">Tritonibacter multivorans</name>
    <dbReference type="NCBI Taxonomy" id="928856"/>
    <lineage>
        <taxon>Bacteria</taxon>
        <taxon>Pseudomonadati</taxon>
        <taxon>Pseudomonadota</taxon>
        <taxon>Alphaproteobacteria</taxon>
        <taxon>Rhodobacterales</taxon>
        <taxon>Paracoccaceae</taxon>
        <taxon>Tritonibacter</taxon>
    </lineage>
</organism>
<accession>A0A0P1GGY1</accession>
<dbReference type="STRING" id="928856.SAMN04488049_102112"/>
<gene>
    <name evidence="1" type="ORF">TRM7557_03276</name>
</gene>
<dbReference type="RefSeq" id="WP_058291273.1">
    <property type="nucleotide sequence ID" value="NZ_CYSD01000042.1"/>
</dbReference>
<keyword evidence="2" id="KW-1185">Reference proteome</keyword>
<evidence type="ECO:0000313" key="2">
    <source>
        <dbReference type="Proteomes" id="UP000052022"/>
    </source>
</evidence>
<dbReference type="EMBL" id="CYSD01000042">
    <property type="protein sequence ID" value="CUH81173.1"/>
    <property type="molecule type" value="Genomic_DNA"/>
</dbReference>
<protein>
    <submittedName>
        <fullName evidence="1">Uncharacterized protein</fullName>
    </submittedName>
</protein>
<dbReference type="AlphaFoldDB" id="A0A0P1GGY1"/>
<reference evidence="1 2" key="1">
    <citation type="submission" date="2015-09" db="EMBL/GenBank/DDBJ databases">
        <authorList>
            <consortium name="Swine Surveillance"/>
        </authorList>
    </citation>
    <scope>NUCLEOTIDE SEQUENCE [LARGE SCALE GENOMIC DNA]</scope>
    <source>
        <strain evidence="1 2">CECT 7557</strain>
    </source>
</reference>